<dbReference type="Gene3D" id="2.40.50.140">
    <property type="entry name" value="Nucleic acid-binding proteins"/>
    <property type="match status" value="2"/>
</dbReference>
<dbReference type="InterPro" id="IPR003029">
    <property type="entry name" value="S1_domain"/>
</dbReference>
<dbReference type="STRING" id="1650663.GCA_001486665_02096"/>
<evidence type="ECO:0000313" key="6">
    <source>
        <dbReference type="Proteomes" id="UP000295184"/>
    </source>
</evidence>
<dbReference type="InterPro" id="IPR050437">
    <property type="entry name" value="Ribos_protein_bS1-like"/>
</dbReference>
<dbReference type="PANTHER" id="PTHR10724:SF7">
    <property type="entry name" value="SMALL RIBOSOMAL SUBUNIT PROTEIN BS1C"/>
    <property type="match status" value="1"/>
</dbReference>
<protein>
    <submittedName>
        <fullName evidence="5">Small subunit ribosomal protein S1</fullName>
    </submittedName>
</protein>
<sequence>MVEYKPEGLCRPACELSSAQLAQALTRGEVLQATALAFDRQQRLRLDLNGQPAYMEHDDCADGIDSGQVREIAVLTRVGRPTCFVITGAPGADGAWRLSRRLAQRRCREEYLDRLQPGDILPCRVTHIESFGAFCDVGCGISALLPIDCLSVSRIQSPADRVQLEEDLFCVIKSRDEQGRLVLSLRELLGTWQENAGRFAVGETVVGIVRSIEDYGVFIEIAPNLAGLAERTEGLRLGQPVSVYIKSILPDKMKLKLVIVNRELSEPLRFALPYTQTEGHIDRWVYSTPFSRKHIETEFETEARAAAGPCAGEQILL</sequence>
<dbReference type="GO" id="GO:0005840">
    <property type="term" value="C:ribosome"/>
    <property type="evidence" value="ECO:0007669"/>
    <property type="project" value="UniProtKB-KW"/>
</dbReference>
<evidence type="ECO:0000256" key="1">
    <source>
        <dbReference type="ARBA" id="ARBA00006767"/>
    </source>
</evidence>
<organism evidence="5 6">
    <name type="scientific">Allofournierella massiliensis</name>
    <dbReference type="NCBI Taxonomy" id="1650663"/>
    <lineage>
        <taxon>Bacteria</taxon>
        <taxon>Bacillati</taxon>
        <taxon>Bacillota</taxon>
        <taxon>Clostridia</taxon>
        <taxon>Eubacteriales</taxon>
        <taxon>Oscillospiraceae</taxon>
        <taxon>Allofournierella</taxon>
    </lineage>
</organism>
<reference evidence="5 6" key="1">
    <citation type="submission" date="2019-03" db="EMBL/GenBank/DDBJ databases">
        <title>Genomic Encyclopedia of Type Strains, Phase IV (KMG-IV): sequencing the most valuable type-strain genomes for metagenomic binning, comparative biology and taxonomic classification.</title>
        <authorList>
            <person name="Goeker M."/>
        </authorList>
    </citation>
    <scope>NUCLEOTIDE SEQUENCE [LARGE SCALE GENOMIC DNA]</scope>
    <source>
        <strain evidence="5 6">DSM 100451</strain>
    </source>
</reference>
<dbReference type="PROSITE" id="PS50126">
    <property type="entry name" value="S1"/>
    <property type="match status" value="2"/>
</dbReference>
<gene>
    <name evidence="5" type="ORF">EDD77_11069</name>
</gene>
<dbReference type="OrthoDB" id="1777747at2"/>
<dbReference type="PANTHER" id="PTHR10724">
    <property type="entry name" value="30S RIBOSOMAL PROTEIN S1"/>
    <property type="match status" value="1"/>
</dbReference>
<accession>A0A4R1QY07</accession>
<dbReference type="EMBL" id="SLUM01000010">
    <property type="protein sequence ID" value="TCL57394.1"/>
    <property type="molecule type" value="Genomic_DNA"/>
</dbReference>
<dbReference type="GO" id="GO:0003735">
    <property type="term" value="F:structural constituent of ribosome"/>
    <property type="evidence" value="ECO:0007669"/>
    <property type="project" value="TreeGrafter"/>
</dbReference>
<feature type="domain" description="S1 motif" evidence="4">
    <location>
        <begin position="118"/>
        <end position="186"/>
    </location>
</feature>
<comment type="similarity">
    <text evidence="1">Belongs to the bacterial ribosomal protein bS1 family.</text>
</comment>
<dbReference type="Pfam" id="PF00575">
    <property type="entry name" value="S1"/>
    <property type="match status" value="1"/>
</dbReference>
<evidence type="ECO:0000256" key="2">
    <source>
        <dbReference type="ARBA" id="ARBA00022980"/>
    </source>
</evidence>
<keyword evidence="2 5" id="KW-0689">Ribosomal protein</keyword>
<dbReference type="GO" id="GO:1990904">
    <property type="term" value="C:ribonucleoprotein complex"/>
    <property type="evidence" value="ECO:0007669"/>
    <property type="project" value="UniProtKB-KW"/>
</dbReference>
<proteinExistence type="inferred from homology"/>
<evidence type="ECO:0000256" key="3">
    <source>
        <dbReference type="ARBA" id="ARBA00023274"/>
    </source>
</evidence>
<feature type="domain" description="S1 motif" evidence="4">
    <location>
        <begin position="202"/>
        <end position="233"/>
    </location>
</feature>
<dbReference type="GO" id="GO:0003729">
    <property type="term" value="F:mRNA binding"/>
    <property type="evidence" value="ECO:0007669"/>
    <property type="project" value="TreeGrafter"/>
</dbReference>
<dbReference type="SMART" id="SM00316">
    <property type="entry name" value="S1"/>
    <property type="match status" value="2"/>
</dbReference>
<dbReference type="GO" id="GO:0006412">
    <property type="term" value="P:translation"/>
    <property type="evidence" value="ECO:0007669"/>
    <property type="project" value="TreeGrafter"/>
</dbReference>
<dbReference type="SUPFAM" id="SSF50249">
    <property type="entry name" value="Nucleic acid-binding proteins"/>
    <property type="match status" value="2"/>
</dbReference>
<dbReference type="AlphaFoldDB" id="A0A4R1QY07"/>
<dbReference type="RefSeq" id="WP_058965126.1">
    <property type="nucleotide sequence ID" value="NZ_CABKVM010000017.1"/>
</dbReference>
<keyword evidence="3" id="KW-0687">Ribonucleoprotein</keyword>
<comment type="caution">
    <text evidence="5">The sequence shown here is derived from an EMBL/GenBank/DDBJ whole genome shotgun (WGS) entry which is preliminary data.</text>
</comment>
<evidence type="ECO:0000259" key="4">
    <source>
        <dbReference type="PROSITE" id="PS50126"/>
    </source>
</evidence>
<dbReference type="Proteomes" id="UP000295184">
    <property type="component" value="Unassembled WGS sequence"/>
</dbReference>
<dbReference type="InterPro" id="IPR012340">
    <property type="entry name" value="NA-bd_OB-fold"/>
</dbReference>
<evidence type="ECO:0000313" key="5">
    <source>
        <dbReference type="EMBL" id="TCL57394.1"/>
    </source>
</evidence>
<name>A0A4R1QY07_9FIRM</name>
<dbReference type="GeneID" id="97380851"/>